<feature type="domain" description="J" evidence="2">
    <location>
        <begin position="3"/>
        <end position="68"/>
    </location>
</feature>
<dbReference type="Proteomes" id="UP000176562">
    <property type="component" value="Chromosome"/>
</dbReference>
<keyword evidence="1" id="KW-0143">Chaperone</keyword>
<evidence type="ECO:0000259" key="2">
    <source>
        <dbReference type="PROSITE" id="PS50076"/>
    </source>
</evidence>
<dbReference type="SUPFAM" id="SSF49493">
    <property type="entry name" value="HSP40/DnaJ peptide-binding domain"/>
    <property type="match status" value="2"/>
</dbReference>
<name>A0A1D9MGB5_9RHOB</name>
<dbReference type="GO" id="GO:0005737">
    <property type="term" value="C:cytoplasm"/>
    <property type="evidence" value="ECO:0007669"/>
    <property type="project" value="TreeGrafter"/>
</dbReference>
<dbReference type="InterPro" id="IPR018253">
    <property type="entry name" value="DnaJ_domain_CS"/>
</dbReference>
<proteinExistence type="predicted"/>
<gene>
    <name evidence="3" type="ORF">LPB142_07425</name>
</gene>
<dbReference type="InterPro" id="IPR002939">
    <property type="entry name" value="DnaJ_C"/>
</dbReference>
<evidence type="ECO:0000313" key="3">
    <source>
        <dbReference type="EMBL" id="AOZ70941.1"/>
    </source>
</evidence>
<dbReference type="PROSITE" id="PS00636">
    <property type="entry name" value="DNAJ_1"/>
    <property type="match status" value="1"/>
</dbReference>
<dbReference type="CDD" id="cd06257">
    <property type="entry name" value="DnaJ"/>
    <property type="match status" value="1"/>
</dbReference>
<dbReference type="InterPro" id="IPR008971">
    <property type="entry name" value="HSP40/DnaJ_pept-bd"/>
</dbReference>
<protein>
    <recommendedName>
        <fullName evidence="2">J domain-containing protein</fullName>
    </recommendedName>
</protein>
<dbReference type="STRING" id="1850250.LPB142_07425"/>
<dbReference type="InterPro" id="IPR001623">
    <property type="entry name" value="DnaJ_domain"/>
</dbReference>
<accession>A0A1D9MGB5</accession>
<dbReference type="CDD" id="cd10747">
    <property type="entry name" value="DnaJ_C"/>
    <property type="match status" value="1"/>
</dbReference>
<organism evidence="3 4">
    <name type="scientific">Rhodobacter xanthinilyticus</name>
    <dbReference type="NCBI Taxonomy" id="1850250"/>
    <lineage>
        <taxon>Bacteria</taxon>
        <taxon>Pseudomonadati</taxon>
        <taxon>Pseudomonadota</taxon>
        <taxon>Alphaproteobacteria</taxon>
        <taxon>Rhodobacterales</taxon>
        <taxon>Rhodobacter group</taxon>
        <taxon>Rhodobacter</taxon>
    </lineage>
</organism>
<dbReference type="PRINTS" id="PR00625">
    <property type="entry name" value="JDOMAIN"/>
</dbReference>
<dbReference type="EMBL" id="CP017781">
    <property type="protein sequence ID" value="AOZ70941.1"/>
    <property type="molecule type" value="Genomic_DNA"/>
</dbReference>
<dbReference type="Gene3D" id="2.60.260.20">
    <property type="entry name" value="Urease metallochaperone UreE, N-terminal domain"/>
    <property type="match status" value="2"/>
</dbReference>
<dbReference type="SMART" id="SM00271">
    <property type="entry name" value="DnaJ"/>
    <property type="match status" value="1"/>
</dbReference>
<evidence type="ECO:0000256" key="1">
    <source>
        <dbReference type="ARBA" id="ARBA00023186"/>
    </source>
</evidence>
<dbReference type="Gene3D" id="1.10.287.110">
    <property type="entry name" value="DnaJ domain"/>
    <property type="match status" value="1"/>
</dbReference>
<evidence type="ECO:0000313" key="4">
    <source>
        <dbReference type="Proteomes" id="UP000176562"/>
    </source>
</evidence>
<sequence length="319" mass="33337">MKSPYEVLGVAKTASAAQIKKAYRKLAKELHPDQTGNDPAKAERFKEVAAAYDLLGDTEKRAKFDAGILDAQGNERAPEPPFGARGGPWGARPGAHPGAHPGTQGFDFSGNFDDLGDIFAQAFRAGQGQGFGGFGGARGGAGPRPMRGEDLQFHIEVSFLEALLGAKKTLGLPEIGRLEVTIPAGIAEGQVLRLAGKGAPGANGGAAGDAYLRVSVAPDARFAREGDDVVMDLPISIDEAVLGATIEAEIPGGRVRLKVPPMSSSGRMLRLRGKGVPRKGGAGDLRVRLKIVLPETGDAGLTEAIKTWRAAQSYDPRAQ</sequence>
<dbReference type="SUPFAM" id="SSF46565">
    <property type="entry name" value="Chaperone J-domain"/>
    <property type="match status" value="1"/>
</dbReference>
<dbReference type="PROSITE" id="PS50076">
    <property type="entry name" value="DNAJ_2"/>
    <property type="match status" value="1"/>
</dbReference>
<dbReference type="Pfam" id="PF01556">
    <property type="entry name" value="DnaJ_C"/>
    <property type="match status" value="1"/>
</dbReference>
<dbReference type="GO" id="GO:0042026">
    <property type="term" value="P:protein refolding"/>
    <property type="evidence" value="ECO:0007669"/>
    <property type="project" value="TreeGrafter"/>
</dbReference>
<keyword evidence="4" id="KW-1185">Reference proteome</keyword>
<dbReference type="Pfam" id="PF00226">
    <property type="entry name" value="DnaJ"/>
    <property type="match status" value="1"/>
</dbReference>
<dbReference type="GO" id="GO:0051082">
    <property type="term" value="F:unfolded protein binding"/>
    <property type="evidence" value="ECO:0007669"/>
    <property type="project" value="InterPro"/>
</dbReference>
<dbReference type="InterPro" id="IPR036869">
    <property type="entry name" value="J_dom_sf"/>
</dbReference>
<dbReference type="KEGG" id="rhp:LPB142_07425"/>
<dbReference type="PANTHER" id="PTHR43096">
    <property type="entry name" value="DNAJ HOMOLOG 1, MITOCHONDRIAL-RELATED"/>
    <property type="match status" value="1"/>
</dbReference>
<dbReference type="AlphaFoldDB" id="A0A1D9MGB5"/>
<reference evidence="3 4" key="1">
    <citation type="submission" date="2016-10" db="EMBL/GenBank/DDBJ databases">
        <title>Rhodobacter sp. LPB0142, isolated from sea water.</title>
        <authorList>
            <person name="Kim E."/>
            <person name="Yi H."/>
        </authorList>
    </citation>
    <scope>NUCLEOTIDE SEQUENCE [LARGE SCALE GENOMIC DNA]</scope>
    <source>
        <strain evidence="3 4">LPB0142</strain>
    </source>
</reference>
<dbReference type="PANTHER" id="PTHR43096:SF52">
    <property type="entry name" value="DNAJ HOMOLOG 1, MITOCHONDRIAL-RELATED"/>
    <property type="match status" value="1"/>
</dbReference>